<name>I8U9C5_ASPO3</name>
<protein>
    <recommendedName>
        <fullName evidence="4">Xylanolytic transcriptional activator regulatory domain-containing protein</fullName>
    </recommendedName>
</protein>
<evidence type="ECO:0000313" key="5">
    <source>
        <dbReference type="EMBL" id="EIT83378.1"/>
    </source>
</evidence>
<gene>
    <name evidence="5" type="ORF">Ao3042_11371</name>
</gene>
<keyword evidence="1" id="KW-0805">Transcription regulation</keyword>
<dbReference type="OrthoDB" id="103819at2759"/>
<evidence type="ECO:0000313" key="6">
    <source>
        <dbReference type="Proteomes" id="UP000002812"/>
    </source>
</evidence>
<organism evidence="5 6">
    <name type="scientific">Aspergillus oryzae (strain 3.042)</name>
    <name type="common">Yellow koji mold</name>
    <dbReference type="NCBI Taxonomy" id="1160506"/>
    <lineage>
        <taxon>Eukaryota</taxon>
        <taxon>Fungi</taxon>
        <taxon>Dikarya</taxon>
        <taxon>Ascomycota</taxon>
        <taxon>Pezizomycotina</taxon>
        <taxon>Eurotiomycetes</taxon>
        <taxon>Eurotiomycetidae</taxon>
        <taxon>Eurotiales</taxon>
        <taxon>Aspergillaceae</taxon>
        <taxon>Aspergillus</taxon>
        <taxon>Aspergillus subgen. Circumdati</taxon>
    </lineage>
</organism>
<evidence type="ECO:0000256" key="1">
    <source>
        <dbReference type="ARBA" id="ARBA00023015"/>
    </source>
</evidence>
<dbReference type="EMBL" id="AKHY01000016">
    <property type="protein sequence ID" value="EIT83378.1"/>
    <property type="molecule type" value="Genomic_DNA"/>
</dbReference>
<keyword evidence="2" id="KW-0804">Transcription</keyword>
<dbReference type="SMART" id="SM00906">
    <property type="entry name" value="Fungal_trans"/>
    <property type="match status" value="1"/>
</dbReference>
<dbReference type="PANTHER" id="PTHR46910:SF5">
    <property type="entry name" value="ZN(II)2CYS6 TRANSCRIPTION FACTOR (EUROFUNG)"/>
    <property type="match status" value="1"/>
</dbReference>
<dbReference type="GO" id="GO:0003700">
    <property type="term" value="F:DNA-binding transcription factor activity"/>
    <property type="evidence" value="ECO:0007669"/>
    <property type="project" value="InterPro"/>
</dbReference>
<dbReference type="GO" id="GO:0006351">
    <property type="term" value="P:DNA-templated transcription"/>
    <property type="evidence" value="ECO:0007669"/>
    <property type="project" value="InterPro"/>
</dbReference>
<comment type="caution">
    <text evidence="5">The sequence shown here is derived from an EMBL/GenBank/DDBJ whole genome shotgun (WGS) entry which is preliminary data.</text>
</comment>
<dbReference type="Proteomes" id="UP000002812">
    <property type="component" value="Unassembled WGS sequence"/>
</dbReference>
<proteinExistence type="predicted"/>
<dbReference type="InterPro" id="IPR050987">
    <property type="entry name" value="AtrR-like"/>
</dbReference>
<reference evidence="6" key="2">
    <citation type="submission" date="2012-06" db="EMBL/GenBank/DDBJ databases">
        <title>Comparative genomic analyses of Aspergillus oryzae 3.042 and A. oryzae RIB40 for soy-sauce fermentation.</title>
        <authorList>
            <person name="Zhao G."/>
            <person name="Hou L."/>
            <person name="Wang C."/>
            <person name="Cao X."/>
        </authorList>
    </citation>
    <scope>NUCLEOTIDE SEQUENCE [LARGE SCALE GENOMIC DNA]</scope>
    <source>
        <strain evidence="6">3.042</strain>
    </source>
</reference>
<accession>I8U9C5</accession>
<evidence type="ECO:0000256" key="3">
    <source>
        <dbReference type="ARBA" id="ARBA00023242"/>
    </source>
</evidence>
<dbReference type="CDD" id="cd12148">
    <property type="entry name" value="fungal_TF_MHR"/>
    <property type="match status" value="1"/>
</dbReference>
<keyword evidence="3" id="KW-0539">Nucleus</keyword>
<dbReference type="PANTHER" id="PTHR46910">
    <property type="entry name" value="TRANSCRIPTION FACTOR PDR1"/>
    <property type="match status" value="1"/>
</dbReference>
<evidence type="ECO:0000256" key="2">
    <source>
        <dbReference type="ARBA" id="ARBA00023163"/>
    </source>
</evidence>
<dbReference type="GO" id="GO:0003677">
    <property type="term" value="F:DNA binding"/>
    <property type="evidence" value="ECO:0007669"/>
    <property type="project" value="InterPro"/>
</dbReference>
<reference evidence="5 6" key="1">
    <citation type="journal article" date="2012" name="Eukaryot. Cell">
        <title>Draft genome sequence of Aspergillus oryzae strain 3.042.</title>
        <authorList>
            <person name="Zhao G."/>
            <person name="Yao Y."/>
            <person name="Qi W."/>
            <person name="Wang C."/>
            <person name="Hou L."/>
            <person name="Zeng B."/>
            <person name="Cao X."/>
        </authorList>
    </citation>
    <scope>NUCLEOTIDE SEQUENCE [LARGE SCALE GENOMIC DNA]</scope>
    <source>
        <strain evidence="5 6">3.042</strain>
    </source>
</reference>
<evidence type="ECO:0000259" key="4">
    <source>
        <dbReference type="SMART" id="SM00906"/>
    </source>
</evidence>
<dbReference type="InterPro" id="IPR007219">
    <property type="entry name" value="XnlR_reg_dom"/>
</dbReference>
<dbReference type="HOGENOM" id="CLU_871469_0_0_1"/>
<sequence length="319" mass="35906">MRSNWLSTENPSTVLLGFFPFITADSLFERCRQVYFATEEYSDATFIVVNACLVYLFSEFSFSESETSKREIYDKYHDLCRVNLETGLANLSLLTPATMESIEALSMGAIHAIEISKPSLALALTSTAFRLCQTLGYHRASSMENDSYTVKQNKRRLFWSVYVTEKALSLRLGRASSIQDYDISLPTTFELLGDFEPWRTIYPLWINLARIQGKVYEMLYSPAALRKPADERASYARQLAAEMQMNVEEPFKAEAGDVRWNGPVPVPGPIPQGLAEGAEGQGFQNTMPPTTLGSWFSGNQHMMGLLEEDLSLFDPSAWS</sequence>
<feature type="domain" description="Xylanolytic transcriptional activator regulatory" evidence="4">
    <location>
        <begin position="121"/>
        <end position="192"/>
    </location>
</feature>
<dbReference type="Pfam" id="PF04082">
    <property type="entry name" value="Fungal_trans"/>
    <property type="match status" value="1"/>
</dbReference>
<dbReference type="GO" id="GO:0008270">
    <property type="term" value="F:zinc ion binding"/>
    <property type="evidence" value="ECO:0007669"/>
    <property type="project" value="InterPro"/>
</dbReference>
<dbReference type="AlphaFoldDB" id="I8U9C5"/>